<evidence type="ECO:0000256" key="3">
    <source>
        <dbReference type="ARBA" id="ARBA00004141"/>
    </source>
</evidence>
<dbReference type="Proteomes" id="UP000800200">
    <property type="component" value="Unassembled WGS sequence"/>
</dbReference>
<feature type="transmembrane region" description="Helical" evidence="31">
    <location>
        <begin position="1050"/>
        <end position="1069"/>
    </location>
</feature>
<feature type="region of interest" description="Disordered" evidence="30">
    <location>
        <begin position="856"/>
        <end position="930"/>
    </location>
</feature>
<dbReference type="Pfam" id="PF06733">
    <property type="entry name" value="DEAD_2"/>
    <property type="match status" value="1"/>
</dbReference>
<feature type="transmembrane region" description="Helical" evidence="31">
    <location>
        <begin position="1257"/>
        <end position="1277"/>
    </location>
</feature>
<dbReference type="InterPro" id="IPR013020">
    <property type="entry name" value="Rad3/Chl1-like"/>
</dbReference>
<dbReference type="SUPFAM" id="SSF103473">
    <property type="entry name" value="MFS general substrate transporter"/>
    <property type="match status" value="1"/>
</dbReference>
<dbReference type="NCBIfam" id="TIGR00604">
    <property type="entry name" value="rad3"/>
    <property type="match status" value="1"/>
</dbReference>
<dbReference type="InterPro" id="IPR000109">
    <property type="entry name" value="POT_fam"/>
</dbReference>
<feature type="transmembrane region" description="Helical" evidence="31">
    <location>
        <begin position="1108"/>
        <end position="1129"/>
    </location>
</feature>
<accession>A0A6A6EVS9</accession>
<dbReference type="GO" id="GO:0006139">
    <property type="term" value="P:nucleobase-containing compound metabolic process"/>
    <property type="evidence" value="ECO:0007669"/>
    <property type="project" value="InterPro"/>
</dbReference>
<keyword evidence="13 33" id="KW-0347">Helicase</keyword>
<evidence type="ECO:0000256" key="15">
    <source>
        <dbReference type="ARBA" id="ARBA00022989"/>
    </source>
</evidence>
<evidence type="ECO:0000256" key="29">
    <source>
        <dbReference type="RuleBase" id="RU003755"/>
    </source>
</evidence>
<proteinExistence type="inferred from homology"/>
<dbReference type="PANTHER" id="PTHR11472">
    <property type="entry name" value="DNA REPAIR DEAD HELICASE RAD3/XP-D SUBFAMILY MEMBER"/>
    <property type="match status" value="1"/>
</dbReference>
<evidence type="ECO:0000259" key="32">
    <source>
        <dbReference type="PROSITE" id="PS51193"/>
    </source>
</evidence>
<organism evidence="33 34">
    <name type="scientific">Zopfia rhizophila CBS 207.26</name>
    <dbReference type="NCBI Taxonomy" id="1314779"/>
    <lineage>
        <taxon>Eukaryota</taxon>
        <taxon>Fungi</taxon>
        <taxon>Dikarya</taxon>
        <taxon>Ascomycota</taxon>
        <taxon>Pezizomycotina</taxon>
        <taxon>Dothideomycetes</taxon>
        <taxon>Dothideomycetes incertae sedis</taxon>
        <taxon>Zopfiaceae</taxon>
        <taxon>Zopfia</taxon>
    </lineage>
</organism>
<dbReference type="PROSITE" id="PS51193">
    <property type="entry name" value="HELICASE_ATP_BIND_2"/>
    <property type="match status" value="1"/>
</dbReference>
<evidence type="ECO:0000256" key="7">
    <source>
        <dbReference type="ARBA" id="ARBA00017386"/>
    </source>
</evidence>
<dbReference type="GO" id="GO:0034085">
    <property type="term" value="P:establishment of sister chromatid cohesion"/>
    <property type="evidence" value="ECO:0007669"/>
    <property type="project" value="TreeGrafter"/>
</dbReference>
<feature type="transmembrane region" description="Helical" evidence="31">
    <location>
        <begin position="1219"/>
        <end position="1237"/>
    </location>
</feature>
<evidence type="ECO:0000256" key="4">
    <source>
        <dbReference type="ARBA" id="ARBA00005982"/>
    </source>
</evidence>
<evidence type="ECO:0000256" key="12">
    <source>
        <dbReference type="ARBA" id="ARBA00022801"/>
    </source>
</evidence>
<feature type="region of interest" description="Disordered" evidence="30">
    <location>
        <begin position="116"/>
        <end position="143"/>
    </location>
</feature>
<feature type="region of interest" description="Disordered" evidence="30">
    <location>
        <begin position="154"/>
        <end position="173"/>
    </location>
</feature>
<keyword evidence="16" id="KW-0408">Iron</keyword>
<comment type="similarity">
    <text evidence="4 29">Belongs to the major facilitator superfamily. Proton-dependent oligopeptide transporter (POT/PTR) (TC 2.A.17) family.</text>
</comment>
<keyword evidence="21" id="KW-0539">Nucleus</keyword>
<keyword evidence="14" id="KW-0067">ATP-binding</keyword>
<dbReference type="GO" id="GO:0005634">
    <property type="term" value="C:nucleus"/>
    <property type="evidence" value="ECO:0007669"/>
    <property type="project" value="UniProtKB-SubCell"/>
</dbReference>
<evidence type="ECO:0000256" key="19">
    <source>
        <dbReference type="ARBA" id="ARBA00023136"/>
    </source>
</evidence>
<feature type="compositionally biased region" description="Polar residues" evidence="30">
    <location>
        <begin position="901"/>
        <end position="920"/>
    </location>
</feature>
<dbReference type="CDD" id="cd18788">
    <property type="entry name" value="SF2_C_XPD"/>
    <property type="match status" value="1"/>
</dbReference>
<protein>
    <recommendedName>
        <fullName evidence="7">ATP-dependent DNA helicase CHL1</fullName>
        <ecNumber evidence="24">5.6.2.3</ecNumber>
    </recommendedName>
    <alternativeName>
        <fullName evidence="6">ATP-dependent DNA helicase chl1</fullName>
    </alternativeName>
    <alternativeName>
        <fullName evidence="23">Chromosome loss protein 1</fullName>
    </alternativeName>
    <alternativeName>
        <fullName evidence="25 26">DNA 5'-3' helicase CHL1</fullName>
    </alternativeName>
</protein>
<feature type="transmembrane region" description="Helical" evidence="31">
    <location>
        <begin position="1289"/>
        <end position="1311"/>
    </location>
</feature>
<name>A0A6A6EVS9_9PEZI</name>
<dbReference type="GO" id="GO:0005524">
    <property type="term" value="F:ATP binding"/>
    <property type="evidence" value="ECO:0007669"/>
    <property type="project" value="UniProtKB-KW"/>
</dbReference>
<evidence type="ECO:0000256" key="17">
    <source>
        <dbReference type="ARBA" id="ARBA00023014"/>
    </source>
</evidence>
<dbReference type="SMART" id="SM00488">
    <property type="entry name" value="DEXDc2"/>
    <property type="match status" value="1"/>
</dbReference>
<evidence type="ECO:0000256" key="6">
    <source>
        <dbReference type="ARBA" id="ARBA00016387"/>
    </source>
</evidence>
<evidence type="ECO:0000256" key="9">
    <source>
        <dbReference type="ARBA" id="ARBA00022692"/>
    </source>
</evidence>
<evidence type="ECO:0000256" key="10">
    <source>
        <dbReference type="ARBA" id="ARBA00022723"/>
    </source>
</evidence>
<evidence type="ECO:0000256" key="31">
    <source>
        <dbReference type="SAM" id="Phobius"/>
    </source>
</evidence>
<dbReference type="EMBL" id="ML994610">
    <property type="protein sequence ID" value="KAF2195102.1"/>
    <property type="molecule type" value="Genomic_DNA"/>
</dbReference>
<dbReference type="GO" id="GO:0043139">
    <property type="term" value="F:5'-3' DNA helicase activity"/>
    <property type="evidence" value="ECO:0007669"/>
    <property type="project" value="UniProtKB-EC"/>
</dbReference>
<dbReference type="GO" id="GO:0005886">
    <property type="term" value="C:plasma membrane"/>
    <property type="evidence" value="ECO:0007669"/>
    <property type="project" value="UniProtKB-ARBA"/>
</dbReference>
<dbReference type="FunFam" id="3.40.50.300:FF:005590">
    <property type="entry name" value="Uncharacterized protein"/>
    <property type="match status" value="1"/>
</dbReference>
<comment type="cofactor">
    <cofactor evidence="1">
        <name>[4Fe-4S] cluster</name>
        <dbReference type="ChEBI" id="CHEBI:49883"/>
    </cofactor>
</comment>
<comment type="catalytic activity">
    <reaction evidence="28">
        <text>ATP + H2O = ADP + phosphate + H(+)</text>
        <dbReference type="Rhea" id="RHEA:13065"/>
        <dbReference type="ChEBI" id="CHEBI:15377"/>
        <dbReference type="ChEBI" id="CHEBI:15378"/>
        <dbReference type="ChEBI" id="CHEBI:30616"/>
        <dbReference type="ChEBI" id="CHEBI:43474"/>
        <dbReference type="ChEBI" id="CHEBI:456216"/>
        <dbReference type="EC" id="5.6.2.3"/>
    </reaction>
</comment>
<reference evidence="33" key="1">
    <citation type="journal article" date="2020" name="Stud. Mycol.">
        <title>101 Dothideomycetes genomes: a test case for predicting lifestyles and emergence of pathogens.</title>
        <authorList>
            <person name="Haridas S."/>
            <person name="Albert R."/>
            <person name="Binder M."/>
            <person name="Bloem J."/>
            <person name="Labutti K."/>
            <person name="Salamov A."/>
            <person name="Andreopoulos B."/>
            <person name="Baker S."/>
            <person name="Barry K."/>
            <person name="Bills G."/>
            <person name="Bluhm B."/>
            <person name="Cannon C."/>
            <person name="Castanera R."/>
            <person name="Culley D."/>
            <person name="Daum C."/>
            <person name="Ezra D."/>
            <person name="Gonzalez J."/>
            <person name="Henrissat B."/>
            <person name="Kuo A."/>
            <person name="Liang C."/>
            <person name="Lipzen A."/>
            <person name="Lutzoni F."/>
            <person name="Magnuson J."/>
            <person name="Mondo S."/>
            <person name="Nolan M."/>
            <person name="Ohm R."/>
            <person name="Pangilinan J."/>
            <person name="Park H.-J."/>
            <person name="Ramirez L."/>
            <person name="Alfaro M."/>
            <person name="Sun H."/>
            <person name="Tritt A."/>
            <person name="Yoshinaga Y."/>
            <person name="Zwiers L.-H."/>
            <person name="Turgeon B."/>
            <person name="Goodwin S."/>
            <person name="Spatafora J."/>
            <person name="Crous P."/>
            <person name="Grigoriev I."/>
        </authorList>
    </citation>
    <scope>NUCLEOTIDE SEQUENCE</scope>
    <source>
        <strain evidence="33">CBS 207.26</strain>
    </source>
</reference>
<feature type="transmembrane region" description="Helical" evidence="31">
    <location>
        <begin position="1350"/>
        <end position="1370"/>
    </location>
</feature>
<evidence type="ECO:0000256" key="26">
    <source>
        <dbReference type="ARBA" id="ARBA00045008"/>
    </source>
</evidence>
<feature type="transmembrane region" description="Helical" evidence="31">
    <location>
        <begin position="997"/>
        <end position="1013"/>
    </location>
</feature>
<dbReference type="InterPro" id="IPR027417">
    <property type="entry name" value="P-loop_NTPase"/>
</dbReference>
<dbReference type="InterPro" id="IPR006554">
    <property type="entry name" value="Helicase-like_DEXD_c2"/>
</dbReference>
<feature type="transmembrane region" description="Helical" evidence="31">
    <location>
        <begin position="1135"/>
        <end position="1154"/>
    </location>
</feature>
<evidence type="ECO:0000256" key="25">
    <source>
        <dbReference type="ARBA" id="ARBA00044998"/>
    </source>
</evidence>
<evidence type="ECO:0000256" key="2">
    <source>
        <dbReference type="ARBA" id="ARBA00004123"/>
    </source>
</evidence>
<dbReference type="InterPro" id="IPR014013">
    <property type="entry name" value="Helic_SF1/SF2_ATP-bd_DinG/Rad3"/>
</dbReference>
<evidence type="ECO:0000256" key="24">
    <source>
        <dbReference type="ARBA" id="ARBA00044969"/>
    </source>
</evidence>
<evidence type="ECO:0000256" key="21">
    <source>
        <dbReference type="ARBA" id="ARBA00023242"/>
    </source>
</evidence>
<evidence type="ECO:0000256" key="5">
    <source>
        <dbReference type="ARBA" id="ARBA00008435"/>
    </source>
</evidence>
<dbReference type="FunFam" id="3.40.50.300:FF:002774">
    <property type="entry name" value="ATP-dependent DNA helicase chl1"/>
    <property type="match status" value="1"/>
</dbReference>
<dbReference type="Pfam" id="PF13307">
    <property type="entry name" value="Helicase_C_2"/>
    <property type="match status" value="1"/>
</dbReference>
<keyword evidence="10" id="KW-0479">Metal-binding</keyword>
<evidence type="ECO:0000256" key="11">
    <source>
        <dbReference type="ARBA" id="ARBA00022741"/>
    </source>
</evidence>
<keyword evidence="11" id="KW-0547">Nucleotide-binding</keyword>
<comment type="similarity">
    <text evidence="5">Belongs to the DEAD box helicase family. DEAH subfamily. DDX11/CHL1 sub-subfamily.</text>
</comment>
<evidence type="ECO:0000256" key="22">
    <source>
        <dbReference type="ARBA" id="ARBA00023306"/>
    </source>
</evidence>
<feature type="compositionally biased region" description="Basic and acidic residues" evidence="30">
    <location>
        <begin position="856"/>
        <end position="871"/>
    </location>
</feature>
<dbReference type="Pfam" id="PF00854">
    <property type="entry name" value="PTR2"/>
    <property type="match status" value="1"/>
</dbReference>
<evidence type="ECO:0000256" key="27">
    <source>
        <dbReference type="ARBA" id="ARBA00045702"/>
    </source>
</evidence>
<feature type="compositionally biased region" description="Basic and acidic residues" evidence="30">
    <location>
        <begin position="1452"/>
        <end position="1468"/>
    </location>
</feature>
<keyword evidence="17" id="KW-0411">Iron-sulfur</keyword>
<dbReference type="InterPro" id="IPR018456">
    <property type="entry name" value="PTR2_symporter_CS"/>
</dbReference>
<keyword evidence="20" id="KW-0413">Isomerase</keyword>
<evidence type="ECO:0000256" key="16">
    <source>
        <dbReference type="ARBA" id="ARBA00023004"/>
    </source>
</evidence>
<keyword evidence="15 31" id="KW-1133">Transmembrane helix</keyword>
<comment type="subcellular location">
    <subcellularLocation>
        <location evidence="3 29">Membrane</location>
        <topology evidence="3 29">Multi-pass membrane protein</topology>
    </subcellularLocation>
    <subcellularLocation>
        <location evidence="2">Nucleus</location>
    </subcellularLocation>
</comment>
<gene>
    <name evidence="33" type="ORF">K469DRAFT_615366</name>
</gene>
<evidence type="ECO:0000256" key="28">
    <source>
        <dbReference type="ARBA" id="ARBA00048954"/>
    </source>
</evidence>
<dbReference type="InterPro" id="IPR045028">
    <property type="entry name" value="DinG/Rad3-like"/>
</dbReference>
<dbReference type="PROSITE" id="PS01022">
    <property type="entry name" value="PTR2_1"/>
    <property type="match status" value="1"/>
</dbReference>
<dbReference type="GO" id="GO:0051536">
    <property type="term" value="F:iron-sulfur cluster binding"/>
    <property type="evidence" value="ECO:0007669"/>
    <property type="project" value="UniProtKB-KW"/>
</dbReference>
<feature type="transmembrane region" description="Helical" evidence="31">
    <location>
        <begin position="1382"/>
        <end position="1403"/>
    </location>
</feature>
<dbReference type="GO" id="GO:0046872">
    <property type="term" value="F:metal ion binding"/>
    <property type="evidence" value="ECO:0007669"/>
    <property type="project" value="UniProtKB-KW"/>
</dbReference>
<evidence type="ECO:0000256" key="18">
    <source>
        <dbReference type="ARBA" id="ARBA00023125"/>
    </source>
</evidence>
<evidence type="ECO:0000256" key="20">
    <source>
        <dbReference type="ARBA" id="ARBA00023235"/>
    </source>
</evidence>
<dbReference type="PANTHER" id="PTHR11472:SF41">
    <property type="entry name" value="ATP-DEPENDENT DNA HELICASE DDX11-RELATED"/>
    <property type="match status" value="1"/>
</dbReference>
<dbReference type="InterPro" id="IPR006555">
    <property type="entry name" value="ATP-dep_Helicase_C"/>
</dbReference>
<dbReference type="OrthoDB" id="267079at2759"/>
<evidence type="ECO:0000256" key="13">
    <source>
        <dbReference type="ARBA" id="ARBA00022806"/>
    </source>
</evidence>
<keyword evidence="22" id="KW-0131">Cell cycle</keyword>
<dbReference type="PROSITE" id="PS01023">
    <property type="entry name" value="PTR2_2"/>
    <property type="match status" value="1"/>
</dbReference>
<dbReference type="GO" id="GO:0016818">
    <property type="term" value="F:hydrolase activity, acting on acid anhydrides, in phosphorus-containing anhydrides"/>
    <property type="evidence" value="ECO:0007669"/>
    <property type="project" value="InterPro"/>
</dbReference>
<sequence>MDDERKERDFHHPYQPYDIQLEFMNAVYDCLEDGKVGIFESPTGTGKSLSLICGGLTWLRDHKRRRFEDGFAAETADSDEPAWMIEHACRQKKDAAIRRRQDLENRIAKVRAKEKRIKDRYQNGEPQFKRQKMTSNQAGGQDADEAGFILDDYESDEDTSQKSRPATFDDSGLSAETQALMEQLGYSINKKKEEEEVVDEMKIFFCSRTHSQLTQFSSELGRVKMPPAITPPFSSDEAGDESALIEDVKHLTLGSRKNLCINPKVSRLGGATAINERCLELQQPGTPSDCKCPFMPRKETEVLVNEFRDHALAKIRDIEDLGSLGKRLGICPYYASRPTIKYCEMVTLPYPLLLQKSAREALDLSLKGHVVIIDEAHNLMDAIAGIYSISVSLAQLQQARAQLTVYLQKFRNRLKGKNRVYVAQTVRILDSMIAYLQSKNAIAKSTGGLVGMGDLMSGKGVDQINLLKLNKYLQESRLARKVDGYTAYSEQSQIDGQKTGVGLTQGAAPKQTVPVLTHVQRFLLSLMNPSVEGRFFYSKEEATGVALKYMLLDPTFHFKDVVEEARAVILAGGTMSPMSDYEQHLLSYLQPSKIMTLSCGHVIPASNLLAVPVTQAPSGAGFDFTFEKRKSEKMVIDLGTAILSFIQHVPDGVVIFFPSYSYLDSCIATWKRLHPDPGSNLPPLWDRLLGIKPIFLEQRSVQQSLDKNSASREAAVDSVLTAYSNAISTGNGRGALLFAVIGGTLSEGINFSDSLGRGVIVVGLPFPNPHSAEWKAKMQYISSKAVGNGGDGKAAARDFYENACMRAVNQCVGRAIRHRGDYAAILMLDRRYGGQRIQAKLPGWIRGSLANGAGVREVERSWQSSKQKESRGAYTSVAQTEDANVEMTAHGKGAEEGDLYTTANGQSESKFNHGNTNRTSFDGDEPGPEDLATLRRVPDKLPWSAFLVAIVELCERFAYYGLSGPFQNYMSNKWHDPNGLPGAIGLKQSGATALSNFFQFWCYVTPIFGAIVADQYFGKYSTIKYFSMIYMVGIFILFITSLPVSIEHGGAFPGLIAAMFIIGLGTGGIKSNVSPLIAEQYRATKPFIKTLSNGKRVIIDPEMTIQRIYMVFYMCINVGSLSALATTSLELHVGFWSAYLLPLIMFCIGFFVLVSGKRRYVIRPPQGGVIGHGFKVLWIALVNQFDLDKAKPSFQEGTRRRYKTPWTDHFVEELRRTLMACKVFAFFPIYWVVYSQMMNNFISQAGQMELHGIPNDILQNIDPLTIIILIPLMDRLLYPFIRSKLHLAFTPLTRITWGFILASMAMAYAAILQSRIYSSGPCYEHPSKCEAGKISQGKYRPNSIHVAWQIPAYILIALSEILASITGLEFAYTKAPGNMKSFIMSLFLLTSAFGSALGILLAPSARDPYLVWLYAGLAGTSLLAGGIFHLVFRGVAEKEVAKPIESADEGIELSRRKSSEEDDRVREV</sequence>
<evidence type="ECO:0000313" key="33">
    <source>
        <dbReference type="EMBL" id="KAF2195102.1"/>
    </source>
</evidence>
<keyword evidence="9 29" id="KW-0812">Transmembrane</keyword>
<feature type="domain" description="Helicase ATP-binding" evidence="32">
    <location>
        <begin position="6"/>
        <end position="424"/>
    </location>
</feature>
<dbReference type="FunFam" id="1.20.1250.20:FF:000085">
    <property type="entry name" value="MFS peptide transporter Ptr2"/>
    <property type="match status" value="1"/>
</dbReference>
<evidence type="ECO:0000256" key="1">
    <source>
        <dbReference type="ARBA" id="ARBA00001966"/>
    </source>
</evidence>
<dbReference type="InterPro" id="IPR036259">
    <property type="entry name" value="MFS_trans_sf"/>
</dbReference>
<keyword evidence="8 29" id="KW-0813">Transport</keyword>
<dbReference type="InterPro" id="IPR010614">
    <property type="entry name" value="RAD3-like_helicase_DEAD"/>
</dbReference>
<dbReference type="EC" id="5.6.2.3" evidence="24"/>
<evidence type="ECO:0000256" key="14">
    <source>
        <dbReference type="ARBA" id="ARBA00022840"/>
    </source>
</evidence>
<evidence type="ECO:0000313" key="34">
    <source>
        <dbReference type="Proteomes" id="UP000800200"/>
    </source>
</evidence>
<keyword evidence="12" id="KW-0378">Hydrolase</keyword>
<dbReference type="Gene3D" id="3.40.50.300">
    <property type="entry name" value="P-loop containing nucleotide triphosphate hydrolases"/>
    <property type="match status" value="3"/>
</dbReference>
<evidence type="ECO:0000256" key="30">
    <source>
        <dbReference type="SAM" id="MobiDB-lite"/>
    </source>
</evidence>
<feature type="region of interest" description="Disordered" evidence="30">
    <location>
        <begin position="1447"/>
        <end position="1468"/>
    </location>
</feature>
<keyword evidence="34" id="KW-1185">Reference proteome</keyword>
<comment type="function">
    <text evidence="27">ATP-dependent DNA helicase important for chromosome transmission and normal cell cycle progression in G(2)/M. May have a role in changing DNA topology to allow the loading of proteins involved in maintaining sister chromatid cohesion in the vicinity of the centromeres. Has a specific role in chromosome segregation during meiosis II.</text>
</comment>
<evidence type="ECO:0000256" key="8">
    <source>
        <dbReference type="ARBA" id="ARBA00022448"/>
    </source>
</evidence>
<dbReference type="SMART" id="SM00491">
    <property type="entry name" value="HELICc2"/>
    <property type="match status" value="1"/>
</dbReference>
<dbReference type="GO" id="GO:0071916">
    <property type="term" value="F:dipeptide transmembrane transporter activity"/>
    <property type="evidence" value="ECO:0007669"/>
    <property type="project" value="UniProtKB-ARBA"/>
</dbReference>
<dbReference type="SUPFAM" id="SSF52540">
    <property type="entry name" value="P-loop containing nucleoside triphosphate hydrolases"/>
    <property type="match status" value="1"/>
</dbReference>
<feature type="transmembrane region" description="Helical" evidence="31">
    <location>
        <begin position="1025"/>
        <end position="1044"/>
    </location>
</feature>
<feature type="transmembrane region" description="Helical" evidence="31">
    <location>
        <begin position="1409"/>
        <end position="1432"/>
    </location>
</feature>
<dbReference type="GO" id="GO:0003677">
    <property type="term" value="F:DNA binding"/>
    <property type="evidence" value="ECO:0007669"/>
    <property type="project" value="UniProtKB-KW"/>
</dbReference>
<keyword evidence="19 31" id="KW-0472">Membrane</keyword>
<evidence type="ECO:0000256" key="23">
    <source>
        <dbReference type="ARBA" id="ARBA00029709"/>
    </source>
</evidence>
<dbReference type="Gene3D" id="1.20.1250.20">
    <property type="entry name" value="MFS general substrate transporter like domains"/>
    <property type="match status" value="1"/>
</dbReference>
<keyword evidence="18" id="KW-0238">DNA-binding</keyword>